<accession>A0A1F7WLJ1</accession>
<dbReference type="InterPro" id="IPR012902">
    <property type="entry name" value="N_methyl_site"/>
</dbReference>
<dbReference type="EMBL" id="MGFH01000181">
    <property type="protein sequence ID" value="OGM03259.1"/>
    <property type="molecule type" value="Genomic_DNA"/>
</dbReference>
<name>A0A1F7WLJ1_9BACT</name>
<keyword evidence="1" id="KW-1133">Transmembrane helix</keyword>
<protein>
    <recommendedName>
        <fullName evidence="4">Type II secretion system protein GspG C-terminal domain-containing protein</fullName>
    </recommendedName>
</protein>
<dbReference type="NCBIfam" id="TIGR02532">
    <property type="entry name" value="IV_pilin_GFxxxE"/>
    <property type="match status" value="1"/>
</dbReference>
<keyword evidence="1" id="KW-0472">Membrane</keyword>
<dbReference type="Proteomes" id="UP000178735">
    <property type="component" value="Unassembled WGS sequence"/>
</dbReference>
<comment type="caution">
    <text evidence="2">The sequence shown here is derived from an EMBL/GenBank/DDBJ whole genome shotgun (WGS) entry which is preliminary data.</text>
</comment>
<proteinExistence type="predicted"/>
<dbReference type="InterPro" id="IPR045584">
    <property type="entry name" value="Pilin-like"/>
</dbReference>
<gene>
    <name evidence="2" type="ORF">A2008_10725</name>
</gene>
<dbReference type="Gene3D" id="3.30.700.10">
    <property type="entry name" value="Glycoprotein, Type 4 Pilin"/>
    <property type="match status" value="1"/>
</dbReference>
<sequence length="341" mass="36529">MLNLLRNKKGFSLIELMIVIAIIGILVAVALPQFAAMTEDAKKTKAKQDCDTFVQAIQKFNSLEGTTVQDKYMKELKGKYITNLDTMKDPWGNRYEQEYRKGIVYSKGPDSKHTEGGGPSDAANKDDIMVAYIGALTLVDAKLEVNPEGGNFQDAGDATEVARCYDRLHLYFNKEVSIPAVADLSLAVTPTDTGAITNSTTNDPIASATKAYRYFDSANPNAKPILAPTDLGGATSGSTPKSIEELNSALTTAGLSYGADSKEIVIKYAQGFTSADPDKNLLIPGTHYINLTGAKNKKNFVWSEPNTLTDKTGATPSTLGAAGYSDGAEGAGAQIQIKNYE</sequence>
<dbReference type="SUPFAM" id="SSF54523">
    <property type="entry name" value="Pili subunits"/>
    <property type="match status" value="1"/>
</dbReference>
<dbReference type="PROSITE" id="PS00409">
    <property type="entry name" value="PROKAR_NTER_METHYL"/>
    <property type="match status" value="1"/>
</dbReference>
<dbReference type="STRING" id="1817813.A2008_10725"/>
<feature type="transmembrane region" description="Helical" evidence="1">
    <location>
        <begin position="12"/>
        <end position="35"/>
    </location>
</feature>
<reference evidence="2 3" key="1">
    <citation type="journal article" date="2016" name="Nat. Commun.">
        <title>Thousands of microbial genomes shed light on interconnected biogeochemical processes in an aquifer system.</title>
        <authorList>
            <person name="Anantharaman K."/>
            <person name="Brown C.T."/>
            <person name="Hug L.A."/>
            <person name="Sharon I."/>
            <person name="Castelle C.J."/>
            <person name="Probst A.J."/>
            <person name="Thomas B.C."/>
            <person name="Singh A."/>
            <person name="Wilkins M.J."/>
            <person name="Karaoz U."/>
            <person name="Brodie E.L."/>
            <person name="Williams K.H."/>
            <person name="Hubbard S.S."/>
            <person name="Banfield J.F."/>
        </authorList>
    </citation>
    <scope>NUCLEOTIDE SEQUENCE [LARGE SCALE GENOMIC DNA]</scope>
</reference>
<evidence type="ECO:0000256" key="1">
    <source>
        <dbReference type="SAM" id="Phobius"/>
    </source>
</evidence>
<evidence type="ECO:0008006" key="4">
    <source>
        <dbReference type="Google" id="ProtNLM"/>
    </source>
</evidence>
<dbReference type="AlphaFoldDB" id="A0A1F7WLJ1"/>
<dbReference type="PANTHER" id="PTHR30093">
    <property type="entry name" value="GENERAL SECRETION PATHWAY PROTEIN G"/>
    <property type="match status" value="1"/>
</dbReference>
<dbReference type="Pfam" id="PF07963">
    <property type="entry name" value="N_methyl"/>
    <property type="match status" value="1"/>
</dbReference>
<organism evidence="2 3">
    <name type="scientific">Candidatus Wallbacteria bacterium GWC2_49_35</name>
    <dbReference type="NCBI Taxonomy" id="1817813"/>
    <lineage>
        <taxon>Bacteria</taxon>
        <taxon>Candidatus Walliibacteriota</taxon>
    </lineage>
</organism>
<keyword evidence="1" id="KW-0812">Transmembrane</keyword>
<evidence type="ECO:0000313" key="2">
    <source>
        <dbReference type="EMBL" id="OGM03259.1"/>
    </source>
</evidence>
<evidence type="ECO:0000313" key="3">
    <source>
        <dbReference type="Proteomes" id="UP000178735"/>
    </source>
</evidence>